<sequence length="855" mass="96950">MKKLTLPFLCFLFLFFQLDAQVTLDYYLPANVTYNSSIPTPESILGYEVGEWHVNHDQLVKYMEVLAEASERIKLEVYAKTYEDRKLLLLTITSPRNHENLESIKSDHVKLTDPSASVTLDTENMPGVAWMGYSVHGNEPSGTNASLLVAYYLAAAQGPEIEKLLDETVVLMDPMINPDGNMRFSTWVNSRKSMNQVTDPNNMEQNEYWPRGRTNHYWFDLNRDWLPLQHPESKGRIEKFHEWKPNVLTDHHEMGTNSTFFFQPGVPSRNHPITPQRTFELTEEIGKYHGAALDSIGSFYYSKQGYDDFYYGKGSTYPDVNGAVGILFEQASSRGHAQESVNGILRFPFTIKNQFATSLSTLKATHNLRVQLLDHQRTFYSTAKKQASADPIKAIVFGAEKDRSRLYNLAEILKRHQIEIYELSQQLNVGNNRYEPNKSFIVPLDQKQYRLIKALFEKRTSFKDSLFYDVSAWTLPLAFNLNYTELNTKTYKPQYLGKKIENLVRQKGKLIGGTSDYAYVFEWFGYYTSRALNRLHEAGIRVKVATEPFQAANGQKFNYGTILVPVSTQDVSQEKVTEIIGKIVEEDEIDVWSLQTSGVQSGIYLGSGSFASLRKPKIMMVVDDGVSGYDAGEVWHLFDQRFNIKVSMLSASRFNRVNLSQYNTLILVDGNYSGISGKGREKLKTWIEQGGNVIAMQSAIQWLASNGFSDIKFKKTTPDSLHLRPYATRSKYNGAQVIGGAIFETRLDLTHPIAYGYEKDLLPIFRNTSTFMERKKGAYANPVMYTAAPLLSGYISDKNAKKLSNTAAVCVSALGAGRIISFTDDPNFRAFWYGTNKLFMNSIFFGSIISSGSTR</sequence>
<feature type="chain" id="PRO_5047217548" evidence="2">
    <location>
        <begin position="21"/>
        <end position="855"/>
    </location>
</feature>
<evidence type="ECO:0000313" key="4">
    <source>
        <dbReference type="EMBL" id="MDN5201854.1"/>
    </source>
</evidence>
<dbReference type="PROSITE" id="PS52035">
    <property type="entry name" value="PEPTIDASE_M14"/>
    <property type="match status" value="1"/>
</dbReference>
<accession>A0ABT8KNP4</accession>
<reference evidence="4" key="1">
    <citation type="submission" date="2023-06" db="EMBL/GenBank/DDBJ databases">
        <title>Genomic of Parafulvivirga corallium.</title>
        <authorList>
            <person name="Wang G."/>
        </authorList>
    </citation>
    <scope>NUCLEOTIDE SEQUENCE</scope>
    <source>
        <strain evidence="4">BMA10</strain>
    </source>
</reference>
<dbReference type="SMART" id="SM00631">
    <property type="entry name" value="Zn_pept"/>
    <property type="match status" value="1"/>
</dbReference>
<evidence type="ECO:0000256" key="2">
    <source>
        <dbReference type="SAM" id="SignalP"/>
    </source>
</evidence>
<dbReference type="Proteomes" id="UP001172082">
    <property type="component" value="Unassembled WGS sequence"/>
</dbReference>
<feature type="active site" description="Proton donor/acceptor" evidence="1">
    <location>
        <position position="419"/>
    </location>
</feature>
<dbReference type="CDD" id="cd06238">
    <property type="entry name" value="M14-like"/>
    <property type="match status" value="1"/>
</dbReference>
<feature type="signal peptide" evidence="2">
    <location>
        <begin position="1"/>
        <end position="20"/>
    </location>
</feature>
<dbReference type="InterPro" id="IPR029062">
    <property type="entry name" value="Class_I_gatase-like"/>
</dbReference>
<dbReference type="SUPFAM" id="SSF53187">
    <property type="entry name" value="Zn-dependent exopeptidases"/>
    <property type="match status" value="1"/>
</dbReference>
<feature type="domain" description="Peptidase M14" evidence="3">
    <location>
        <begin position="52"/>
        <end position="459"/>
    </location>
</feature>
<keyword evidence="5" id="KW-1185">Reference proteome</keyword>
<name>A0ABT8KNP4_9BACT</name>
<dbReference type="EMBL" id="JAUJEA010000003">
    <property type="protein sequence ID" value="MDN5201854.1"/>
    <property type="molecule type" value="Genomic_DNA"/>
</dbReference>
<comment type="similarity">
    <text evidence="1">Belongs to the peptidase M14 family.</text>
</comment>
<evidence type="ECO:0000256" key="1">
    <source>
        <dbReference type="PROSITE-ProRule" id="PRU01379"/>
    </source>
</evidence>
<dbReference type="SUPFAM" id="SSF52317">
    <property type="entry name" value="Class I glutamine amidotransferase-like"/>
    <property type="match status" value="1"/>
</dbReference>
<dbReference type="InterPro" id="IPR000834">
    <property type="entry name" value="Peptidase_M14"/>
</dbReference>
<keyword evidence="2" id="KW-0732">Signal</keyword>
<dbReference type="Pfam" id="PF00246">
    <property type="entry name" value="Peptidase_M14"/>
    <property type="match status" value="1"/>
</dbReference>
<dbReference type="RefSeq" id="WP_346751879.1">
    <property type="nucleotide sequence ID" value="NZ_JAUJEA010000003.1"/>
</dbReference>
<evidence type="ECO:0000313" key="5">
    <source>
        <dbReference type="Proteomes" id="UP001172082"/>
    </source>
</evidence>
<organism evidence="4 5">
    <name type="scientific">Splendidivirga corallicola</name>
    <dbReference type="NCBI Taxonomy" id="3051826"/>
    <lineage>
        <taxon>Bacteria</taxon>
        <taxon>Pseudomonadati</taxon>
        <taxon>Bacteroidota</taxon>
        <taxon>Cytophagia</taxon>
        <taxon>Cytophagales</taxon>
        <taxon>Splendidivirgaceae</taxon>
        <taxon>Splendidivirga</taxon>
    </lineage>
</organism>
<evidence type="ECO:0000259" key="3">
    <source>
        <dbReference type="PROSITE" id="PS52035"/>
    </source>
</evidence>
<proteinExistence type="inferred from homology"/>
<dbReference type="Gene3D" id="3.40.630.10">
    <property type="entry name" value="Zn peptidases"/>
    <property type="match status" value="1"/>
</dbReference>
<gene>
    <name evidence="4" type="ORF">QQ008_10785</name>
</gene>
<protein>
    <submittedName>
        <fullName evidence="4">M14 family metallopeptidase</fullName>
    </submittedName>
</protein>
<comment type="caution">
    <text evidence="4">The sequence shown here is derived from an EMBL/GenBank/DDBJ whole genome shotgun (WGS) entry which is preliminary data.</text>
</comment>